<keyword evidence="9" id="KW-0472">Membrane</keyword>
<dbReference type="Pfam" id="PF08334">
    <property type="entry name" value="T2SSG"/>
    <property type="match status" value="1"/>
</dbReference>
<keyword evidence="5" id="KW-0488">Methylation</keyword>
<dbReference type="Gene3D" id="3.30.700.10">
    <property type="entry name" value="Glycoprotein, Type 4 Pilin"/>
    <property type="match status" value="1"/>
</dbReference>
<dbReference type="PANTHER" id="PTHR30093:SF45">
    <property type="entry name" value="TYPE II SECRETION SYSTEM CORE PROTEIN G"/>
    <property type="match status" value="1"/>
</dbReference>
<dbReference type="STRING" id="1122198.SAMN02745729_101409"/>
<evidence type="ECO:0000256" key="10">
    <source>
        <dbReference type="SAM" id="MobiDB-lite"/>
    </source>
</evidence>
<evidence type="ECO:0000256" key="6">
    <source>
        <dbReference type="ARBA" id="ARBA00022519"/>
    </source>
</evidence>
<reference evidence="13" key="1">
    <citation type="submission" date="2016-10" db="EMBL/GenBank/DDBJ databases">
        <authorList>
            <person name="Varghese N."/>
            <person name="Submissions S."/>
        </authorList>
    </citation>
    <scope>NUCLEOTIDE SEQUENCE [LARGE SCALE GENOMIC DNA]</scope>
    <source>
        <strain evidence="13">DSM 11526</strain>
    </source>
</reference>
<feature type="region of interest" description="Disordered" evidence="10">
    <location>
        <begin position="122"/>
        <end position="141"/>
    </location>
</feature>
<evidence type="ECO:0000313" key="13">
    <source>
        <dbReference type="Proteomes" id="UP000242469"/>
    </source>
</evidence>
<dbReference type="InterPro" id="IPR013545">
    <property type="entry name" value="T2SS_protein-GspG_C"/>
</dbReference>
<dbReference type="EMBL" id="FNRJ01000001">
    <property type="protein sequence ID" value="SEA08083.1"/>
    <property type="molecule type" value="Genomic_DNA"/>
</dbReference>
<name>A0A1H3Y941_9GAMM</name>
<dbReference type="InterPro" id="IPR012902">
    <property type="entry name" value="N_methyl_site"/>
</dbReference>
<dbReference type="Pfam" id="PF07963">
    <property type="entry name" value="N_methyl"/>
    <property type="match status" value="1"/>
</dbReference>
<evidence type="ECO:0000256" key="1">
    <source>
        <dbReference type="ARBA" id="ARBA00004377"/>
    </source>
</evidence>
<dbReference type="InterPro" id="IPR000983">
    <property type="entry name" value="Bac_GSPG_pilin"/>
</dbReference>
<comment type="similarity">
    <text evidence="2">Belongs to the GSP G family.</text>
</comment>
<dbReference type="AlphaFoldDB" id="A0A1H3Y941"/>
<comment type="subcellular location">
    <subcellularLocation>
        <location evidence="1">Cell inner membrane</location>
        <topology evidence="1">Single-pass membrane protein</topology>
    </subcellularLocation>
</comment>
<dbReference type="NCBIfam" id="TIGR01710">
    <property type="entry name" value="typeII_sec_gspG"/>
    <property type="match status" value="1"/>
</dbReference>
<organism evidence="12 13">
    <name type="scientific">Marinobacterium iners DSM 11526</name>
    <dbReference type="NCBI Taxonomy" id="1122198"/>
    <lineage>
        <taxon>Bacteria</taxon>
        <taxon>Pseudomonadati</taxon>
        <taxon>Pseudomonadota</taxon>
        <taxon>Gammaproteobacteria</taxon>
        <taxon>Oceanospirillales</taxon>
        <taxon>Oceanospirillaceae</taxon>
        <taxon>Marinobacterium</taxon>
    </lineage>
</organism>
<keyword evidence="13" id="KW-1185">Reference proteome</keyword>
<dbReference type="PANTHER" id="PTHR30093">
    <property type="entry name" value="GENERAL SECRETION PATHWAY PROTEIN G"/>
    <property type="match status" value="1"/>
</dbReference>
<feature type="compositionally biased region" description="Basic and acidic residues" evidence="10">
    <location>
        <begin position="124"/>
        <end position="141"/>
    </location>
</feature>
<evidence type="ECO:0000256" key="8">
    <source>
        <dbReference type="ARBA" id="ARBA00022989"/>
    </source>
</evidence>
<evidence type="ECO:0000313" key="12">
    <source>
        <dbReference type="EMBL" id="SEA08083.1"/>
    </source>
</evidence>
<proteinExistence type="inferred from homology"/>
<dbReference type="PRINTS" id="PR00813">
    <property type="entry name" value="BCTERIALGSPG"/>
</dbReference>
<dbReference type="NCBIfam" id="TIGR02532">
    <property type="entry name" value="IV_pilin_GFxxxE"/>
    <property type="match status" value="1"/>
</dbReference>
<accession>A0A1H3Y941</accession>
<keyword evidence="6" id="KW-0997">Cell inner membrane</keyword>
<dbReference type="PROSITE" id="PS00409">
    <property type="entry name" value="PROKAR_NTER_METHYL"/>
    <property type="match status" value="1"/>
</dbReference>
<protein>
    <recommendedName>
        <fullName evidence="3">Type II secretion system core protein G</fullName>
    </recommendedName>
</protein>
<dbReference type="GO" id="GO:0005886">
    <property type="term" value="C:plasma membrane"/>
    <property type="evidence" value="ECO:0007669"/>
    <property type="project" value="UniProtKB-SubCell"/>
</dbReference>
<gene>
    <name evidence="12" type="ORF">SAMN02745729_101409</name>
</gene>
<evidence type="ECO:0000256" key="4">
    <source>
        <dbReference type="ARBA" id="ARBA00022475"/>
    </source>
</evidence>
<keyword evidence="8" id="KW-1133">Transmembrane helix</keyword>
<feature type="domain" description="Type II secretion system protein GspG C-terminal" evidence="11">
    <location>
        <begin position="34"/>
        <end position="140"/>
    </location>
</feature>
<evidence type="ECO:0000256" key="9">
    <source>
        <dbReference type="ARBA" id="ARBA00023136"/>
    </source>
</evidence>
<dbReference type="InterPro" id="IPR010054">
    <property type="entry name" value="Type2_sec_GspG"/>
</dbReference>
<evidence type="ECO:0000256" key="7">
    <source>
        <dbReference type="ARBA" id="ARBA00022692"/>
    </source>
</evidence>
<dbReference type="Proteomes" id="UP000242469">
    <property type="component" value="Unassembled WGS sequence"/>
</dbReference>
<dbReference type="GO" id="GO:0015628">
    <property type="term" value="P:protein secretion by the type II secretion system"/>
    <property type="evidence" value="ECO:0007669"/>
    <property type="project" value="InterPro"/>
</dbReference>
<evidence type="ECO:0000256" key="3">
    <source>
        <dbReference type="ARBA" id="ARBA00020042"/>
    </source>
</evidence>
<dbReference type="RefSeq" id="WP_217632928.1">
    <property type="nucleotide sequence ID" value="NZ_FNRJ01000001.1"/>
</dbReference>
<dbReference type="SUPFAM" id="SSF54523">
    <property type="entry name" value="Pili subunits"/>
    <property type="match status" value="1"/>
</dbReference>
<evidence type="ECO:0000259" key="11">
    <source>
        <dbReference type="Pfam" id="PF08334"/>
    </source>
</evidence>
<evidence type="ECO:0000256" key="2">
    <source>
        <dbReference type="ARBA" id="ARBA00009984"/>
    </source>
</evidence>
<dbReference type="GO" id="GO:0015627">
    <property type="term" value="C:type II protein secretion system complex"/>
    <property type="evidence" value="ECO:0007669"/>
    <property type="project" value="InterPro"/>
</dbReference>
<evidence type="ECO:0000256" key="5">
    <source>
        <dbReference type="ARBA" id="ARBA00022481"/>
    </source>
</evidence>
<keyword evidence="7" id="KW-0812">Transmembrane</keyword>
<keyword evidence="4" id="KW-1003">Cell membrane</keyword>
<dbReference type="InterPro" id="IPR045584">
    <property type="entry name" value="Pilin-like"/>
</dbReference>
<sequence>MKYKMMARQTGMTLIEILVVLAILGLLAGLVGPNLLNRLDSAKSKTAHVQIKDLEQGLEMFKLDVGRFPTTEEGLEALQSQPSNAAGWNGPYLKGTVPVDPWGRGYLYKSPGEHADVDILSYGEDGKPGGEGDSADIHNWK</sequence>